<sequence>MAVERVAWRYLSIVEQPHGSRGIPVISANVVSGLLGNHQKRGPLAEVQQDVISRNMALIMDETPLALHQLPTHKTVFTVGTLVKRPADSGQTARVGLATLLPEESPSAAAQPERVRVGLATLLLDGQPAAAQPQSARVGLATLLPEAATSSAAQPQIASPSPAAESAEQELPCHRRPGSVFEWHPGFSSAPLQMHSDGGNAQVDSLTWQPLLNMTDDPTLPTIPPPAFMLNQIDEDGIPVDDADLNPRFLNQGLNPAMPWEHIQLDDAEDEFPLQPPTPNPPPTNAQETLEVGADGLPHWLSEGDADRDQLVYTAENTMLPYMFPYGTNYYDGSVPYLDYPKQKTAAMLSPFTLHSPCNLVHHQMRRIVHLANNVLNKALDKDIYKYQRLHPDATQQDVMKHVMKFSVPASTPGSPAYFRNQLEDLMAMVDAYGMPTLFLTLTADESSELRWHEYEDLEAFLNTFKQGFEWKDAPVESAKLFYTRHQAYFDKFVKGNGIFGRCTHHITRFEIQGRGSLHSHSILWIHPADVEHVKRDIIAAVPGEVSTDGHTITPPTNPTARRLYDILWRKQLHKCREGVCKNSTVDQDGNKKEGHCKNSFPFGPQPKQQPVFNTATQRWTYYRRCYAERNVVPYHPVNSLLWNAHTNVQYITQTSWSRYVMKYALKAEPTGDINLDTEAAARLGLNLSPTQMKTVAACAMSHPVCPTEAAMYALELKIVDSSDQVDFIDTAPPNMRSRYTSAYRLSRLSIPWVEK</sequence>
<dbReference type="EMBL" id="JALJOR010000001">
    <property type="protein sequence ID" value="KAK9829678.1"/>
    <property type="molecule type" value="Genomic_DNA"/>
</dbReference>
<feature type="region of interest" description="Disordered" evidence="1">
    <location>
        <begin position="151"/>
        <end position="179"/>
    </location>
</feature>
<reference evidence="3 4" key="1">
    <citation type="journal article" date="2024" name="Nat. Commun.">
        <title>Phylogenomics reveals the evolutionary origins of lichenization in chlorophyte algae.</title>
        <authorList>
            <person name="Puginier C."/>
            <person name="Libourel C."/>
            <person name="Otte J."/>
            <person name="Skaloud P."/>
            <person name="Haon M."/>
            <person name="Grisel S."/>
            <person name="Petersen M."/>
            <person name="Berrin J.G."/>
            <person name="Delaux P.M."/>
            <person name="Dal Grande F."/>
            <person name="Keller J."/>
        </authorList>
    </citation>
    <scope>NUCLEOTIDE SEQUENCE [LARGE SCALE GENOMIC DNA]</scope>
    <source>
        <strain evidence="3 4">SAG 2043</strain>
    </source>
</reference>
<dbReference type="Proteomes" id="UP001489004">
    <property type="component" value="Unassembled WGS sequence"/>
</dbReference>
<dbReference type="AlphaFoldDB" id="A0AAW1R805"/>
<gene>
    <name evidence="3" type="ORF">WJX72_007303</name>
</gene>
<comment type="caution">
    <text evidence="3">The sequence shown here is derived from an EMBL/GenBank/DDBJ whole genome shotgun (WGS) entry which is preliminary data.</text>
</comment>
<proteinExistence type="predicted"/>
<keyword evidence="4" id="KW-1185">Reference proteome</keyword>
<evidence type="ECO:0000259" key="2">
    <source>
        <dbReference type="Pfam" id="PF14214"/>
    </source>
</evidence>
<accession>A0AAW1R805</accession>
<evidence type="ECO:0000313" key="4">
    <source>
        <dbReference type="Proteomes" id="UP001489004"/>
    </source>
</evidence>
<dbReference type="InterPro" id="IPR025476">
    <property type="entry name" value="Helitron_helicase-like"/>
</dbReference>
<dbReference type="Pfam" id="PF14214">
    <property type="entry name" value="Helitron_like_N"/>
    <property type="match status" value="1"/>
</dbReference>
<feature type="compositionally biased region" description="Low complexity" evidence="1">
    <location>
        <begin position="151"/>
        <end position="170"/>
    </location>
</feature>
<name>A0AAW1R805_9CHLO</name>
<evidence type="ECO:0000256" key="1">
    <source>
        <dbReference type="SAM" id="MobiDB-lite"/>
    </source>
</evidence>
<organism evidence="3 4">
    <name type="scientific">[Myrmecia] bisecta</name>
    <dbReference type="NCBI Taxonomy" id="41462"/>
    <lineage>
        <taxon>Eukaryota</taxon>
        <taxon>Viridiplantae</taxon>
        <taxon>Chlorophyta</taxon>
        <taxon>core chlorophytes</taxon>
        <taxon>Trebouxiophyceae</taxon>
        <taxon>Trebouxiales</taxon>
        <taxon>Trebouxiaceae</taxon>
        <taxon>Myrmecia</taxon>
    </lineage>
</organism>
<feature type="domain" description="Helitron helicase-like" evidence="2">
    <location>
        <begin position="366"/>
        <end position="523"/>
    </location>
</feature>
<evidence type="ECO:0000313" key="3">
    <source>
        <dbReference type="EMBL" id="KAK9829678.1"/>
    </source>
</evidence>
<protein>
    <recommendedName>
        <fullName evidence="2">Helitron helicase-like domain-containing protein</fullName>
    </recommendedName>
</protein>